<proteinExistence type="predicted"/>
<dbReference type="PANTHER" id="PTHR42085">
    <property type="entry name" value="F-BOX DOMAIN-CONTAINING PROTEIN"/>
    <property type="match status" value="1"/>
</dbReference>
<sequence length="254" mass="28959">MATQRRYHTRSRSIFPFFRLPAELRDAVYDAYHPSPDIKVVKSTKMTVAPGILRVSGLGGDELGPILKLCHINRQIRQEVLQRLLARKTAVVRAADLKQLINLISSEVRNRLSSMYLQGFSMTPLDSSWYQGFAEESVLERRGVLAFDRDAVFDLSVNLKVEFPALRQLQVRLHGLDCSNPDFVESINTILHSTNGPHLALLQSLKGVMWLCNLRGLEAFYLDKDHWCEACDKLHNIEVQAIERYIREQVVGTV</sequence>
<name>A0A9P4IHP4_9PEZI</name>
<reference evidence="1" key="1">
    <citation type="journal article" date="2020" name="Stud. Mycol.">
        <title>101 Dothideomycetes genomes: a test case for predicting lifestyles and emergence of pathogens.</title>
        <authorList>
            <person name="Haridas S."/>
            <person name="Albert R."/>
            <person name="Binder M."/>
            <person name="Bloem J."/>
            <person name="Labutti K."/>
            <person name="Salamov A."/>
            <person name="Andreopoulos B."/>
            <person name="Baker S."/>
            <person name="Barry K."/>
            <person name="Bills G."/>
            <person name="Bluhm B."/>
            <person name="Cannon C."/>
            <person name="Castanera R."/>
            <person name="Culley D."/>
            <person name="Daum C."/>
            <person name="Ezra D."/>
            <person name="Gonzalez J."/>
            <person name="Henrissat B."/>
            <person name="Kuo A."/>
            <person name="Liang C."/>
            <person name="Lipzen A."/>
            <person name="Lutzoni F."/>
            <person name="Magnuson J."/>
            <person name="Mondo S."/>
            <person name="Nolan M."/>
            <person name="Ohm R."/>
            <person name="Pangilinan J."/>
            <person name="Park H.-J."/>
            <person name="Ramirez L."/>
            <person name="Alfaro M."/>
            <person name="Sun H."/>
            <person name="Tritt A."/>
            <person name="Yoshinaga Y."/>
            <person name="Zwiers L.-H."/>
            <person name="Turgeon B."/>
            <person name="Goodwin S."/>
            <person name="Spatafora J."/>
            <person name="Crous P."/>
            <person name="Grigoriev I."/>
        </authorList>
    </citation>
    <scope>NUCLEOTIDE SEQUENCE</scope>
    <source>
        <strain evidence="1">CBS 133067</strain>
    </source>
</reference>
<protein>
    <submittedName>
        <fullName evidence="1">Uncharacterized protein</fullName>
    </submittedName>
</protein>
<gene>
    <name evidence="1" type="ORF">NA57DRAFT_75894</name>
</gene>
<dbReference type="PANTHER" id="PTHR42085:SF1">
    <property type="entry name" value="F-BOX DOMAIN-CONTAINING PROTEIN"/>
    <property type="match status" value="1"/>
</dbReference>
<dbReference type="AlphaFoldDB" id="A0A9P4IHP4"/>
<keyword evidence="2" id="KW-1185">Reference proteome</keyword>
<accession>A0A9P4IHP4</accession>
<comment type="caution">
    <text evidence="1">The sequence shown here is derived from an EMBL/GenBank/DDBJ whole genome shotgun (WGS) entry which is preliminary data.</text>
</comment>
<dbReference type="EMBL" id="ML978126">
    <property type="protein sequence ID" value="KAF2098657.1"/>
    <property type="molecule type" value="Genomic_DNA"/>
</dbReference>
<dbReference type="InterPro" id="IPR038883">
    <property type="entry name" value="AN11006-like"/>
</dbReference>
<evidence type="ECO:0000313" key="2">
    <source>
        <dbReference type="Proteomes" id="UP000799772"/>
    </source>
</evidence>
<evidence type="ECO:0000313" key="1">
    <source>
        <dbReference type="EMBL" id="KAF2098657.1"/>
    </source>
</evidence>
<organism evidence="1 2">
    <name type="scientific">Rhizodiscina lignyota</name>
    <dbReference type="NCBI Taxonomy" id="1504668"/>
    <lineage>
        <taxon>Eukaryota</taxon>
        <taxon>Fungi</taxon>
        <taxon>Dikarya</taxon>
        <taxon>Ascomycota</taxon>
        <taxon>Pezizomycotina</taxon>
        <taxon>Dothideomycetes</taxon>
        <taxon>Pleosporomycetidae</taxon>
        <taxon>Aulographales</taxon>
        <taxon>Rhizodiscinaceae</taxon>
        <taxon>Rhizodiscina</taxon>
    </lineage>
</organism>
<dbReference type="Proteomes" id="UP000799772">
    <property type="component" value="Unassembled WGS sequence"/>
</dbReference>
<dbReference type="OrthoDB" id="62952at2759"/>